<sequence length="217" mass="22837">MRALLHRLRAEDRGITLVELIVAMLVTSLMLTLVGSFFVSMTKAQQTVSGLDASTRQGTTSVTQLGRYLREASRVPVSRTVTQPAFSTATAGALAFTSSVDTTTSAAGMTKVTVDVVAGKLLMQLQRGDCSTGYCTFPSSNPVRSVVLADVVRGRSLFTYSNANGTVFTPTSTTVDTIRSVRITLTTGSTGSAAANDTTFAATINLRNLDYGAATES</sequence>
<dbReference type="STRING" id="33881.NS184_04195"/>
<dbReference type="InterPro" id="IPR012902">
    <property type="entry name" value="N_methyl_site"/>
</dbReference>
<proteinExistence type="predicted"/>
<gene>
    <name evidence="2" type="ORF">NS184_04195</name>
</gene>
<evidence type="ECO:0000256" key="1">
    <source>
        <dbReference type="SAM" id="Phobius"/>
    </source>
</evidence>
<evidence type="ECO:0000313" key="3">
    <source>
        <dbReference type="Proteomes" id="UP000078252"/>
    </source>
</evidence>
<dbReference type="RefSeq" id="WP_058724878.1">
    <property type="nucleotide sequence ID" value="NZ_LDQC01000023.1"/>
</dbReference>
<dbReference type="EMBL" id="LDQC01000023">
    <property type="protein sequence ID" value="KTR09015.1"/>
    <property type="molecule type" value="Genomic_DNA"/>
</dbReference>
<protein>
    <recommendedName>
        <fullName evidence="4">Prepilin-type N-terminal cleavage/methylation domain-containing protein</fullName>
    </recommendedName>
</protein>
<reference evidence="2 3" key="1">
    <citation type="journal article" date="2016" name="Front. Microbiol.">
        <title>Genomic Resource of Rice Seed Associated Bacteria.</title>
        <authorList>
            <person name="Midha S."/>
            <person name="Bansal K."/>
            <person name="Sharma S."/>
            <person name="Kumar N."/>
            <person name="Patil P.P."/>
            <person name="Chaudhry V."/>
            <person name="Patil P.B."/>
        </authorList>
    </citation>
    <scope>NUCLEOTIDE SEQUENCE [LARGE SCALE GENOMIC DNA]</scope>
    <source>
        <strain evidence="2 3">NS184</strain>
    </source>
</reference>
<dbReference type="AlphaFoldDB" id="A0A175S004"/>
<dbReference type="PROSITE" id="PS00409">
    <property type="entry name" value="PROKAR_NTER_METHYL"/>
    <property type="match status" value="1"/>
</dbReference>
<evidence type="ECO:0000313" key="2">
    <source>
        <dbReference type="EMBL" id="KTR09015.1"/>
    </source>
</evidence>
<dbReference type="Proteomes" id="UP000078252">
    <property type="component" value="Unassembled WGS sequence"/>
</dbReference>
<keyword evidence="1" id="KW-0812">Transmembrane</keyword>
<dbReference type="OrthoDB" id="5015174at2"/>
<keyword evidence="1" id="KW-0472">Membrane</keyword>
<organism evidence="2 3">
    <name type="scientific">Curtobacterium luteum</name>
    <dbReference type="NCBI Taxonomy" id="33881"/>
    <lineage>
        <taxon>Bacteria</taxon>
        <taxon>Bacillati</taxon>
        <taxon>Actinomycetota</taxon>
        <taxon>Actinomycetes</taxon>
        <taxon>Micrococcales</taxon>
        <taxon>Microbacteriaceae</taxon>
        <taxon>Curtobacterium</taxon>
    </lineage>
</organism>
<evidence type="ECO:0008006" key="4">
    <source>
        <dbReference type="Google" id="ProtNLM"/>
    </source>
</evidence>
<keyword evidence="1" id="KW-1133">Transmembrane helix</keyword>
<feature type="transmembrane region" description="Helical" evidence="1">
    <location>
        <begin position="20"/>
        <end position="39"/>
    </location>
</feature>
<accession>A0A175S004</accession>
<comment type="caution">
    <text evidence="2">The sequence shown here is derived from an EMBL/GenBank/DDBJ whole genome shotgun (WGS) entry which is preliminary data.</text>
</comment>
<dbReference type="PATRIC" id="fig|33881.3.peg.1107"/>
<name>A0A175S004_9MICO</name>
<dbReference type="Pfam" id="PF07963">
    <property type="entry name" value="N_methyl"/>
    <property type="match status" value="1"/>
</dbReference>